<proteinExistence type="predicted"/>
<accession>A0A4Q5DAY7</accession>
<dbReference type="SUPFAM" id="SSF52096">
    <property type="entry name" value="ClpP/crotonase"/>
    <property type="match status" value="1"/>
</dbReference>
<dbReference type="InterPro" id="IPR029045">
    <property type="entry name" value="ClpP/crotonase-like_dom_sf"/>
</dbReference>
<dbReference type="Gene3D" id="3.90.226.10">
    <property type="entry name" value="2-enoyl-CoA Hydratase, Chain A, domain 1"/>
    <property type="match status" value="1"/>
</dbReference>
<dbReference type="Pfam" id="PF03572">
    <property type="entry name" value="Peptidase_S41"/>
    <property type="match status" value="1"/>
</dbReference>
<reference evidence="2 3" key="1">
    <citation type="journal article" date="2019" name="Nat. Med.">
        <title>A library of human gut bacterial isolates paired with longitudinal multiomics data enables mechanistic microbiome research.</title>
        <authorList>
            <person name="Poyet M."/>
            <person name="Groussin M."/>
            <person name="Gibbons S.M."/>
            <person name="Avila-Pacheco J."/>
            <person name="Jiang X."/>
            <person name="Kearney S.M."/>
            <person name="Perrotta A.R."/>
            <person name="Berdy B."/>
            <person name="Zhao S."/>
            <person name="Lieberman T.D."/>
            <person name="Swanson P.K."/>
            <person name="Smith M."/>
            <person name="Roesemann S."/>
            <person name="Alexander J.E."/>
            <person name="Rich S.A."/>
            <person name="Livny J."/>
            <person name="Vlamakis H."/>
            <person name="Clish C."/>
            <person name="Bullock K."/>
            <person name="Deik A."/>
            <person name="Scott J."/>
            <person name="Pierce K.A."/>
            <person name="Xavier R.J."/>
            <person name="Alm E.J."/>
        </authorList>
    </citation>
    <scope>NUCLEOTIDE SEQUENCE [LARGE SCALE GENOMIC DNA]</scope>
    <source>
        <strain evidence="2 3">BIOML-A73</strain>
    </source>
</reference>
<sequence length="594" mass="68495">MEKKGFWFALKSNVYVEFKEKRILLYDTKCGFIFIAMLVWFSSCTFLPRNNNVPVEMSMWEYTNSDVENLSLLCKIWGFMKYYHPAVRAGEYDWDHELLCIMPSLVSLPSKDKRNEILVKWIDQFDFNKKNGNYNLCASDSIKLLPDLDWIEDEENLGTTLSDQLKEIRDAKRDTISYYVNLGNENMGEAVFEHEERYSKCTFPNISYQLLSLFRLWNAIQYYFPYKYLLNNSWDDVLLDNIPVFLEITDRTDYENALKRFIAEVHDTHAGIYGGPIKKYLVPVVIRFIEGKAVVTEYYELKSSFKGEEDRTLQPGDVIVRVNSEEVDSIVKRITPYISASNEATLQRQIAVNELLWSNDTLLYVDYERNGAIEKTRIRCVPNQMCESTVFQKPQPLISYLSPDILYLYMGSTIGGEVPREIKSKGMIIDLRAYPVMEKINGYWEYNLLYPSSTDFATFTHGSLLQPGLFTFGPVVKVGKENEDYYQGKKVILINETTQSHAEFMAMKYRCTPNAVVMGSTTAGADGNCSFLILPGNFRATFTGLGVYYPDKSETQQIGILPDIEVKSTIQGIREGRDEVLEAAIKYLNTEEVR</sequence>
<protein>
    <recommendedName>
        <fullName evidence="1">Tail specific protease domain-containing protein</fullName>
    </recommendedName>
</protein>
<evidence type="ECO:0000259" key="1">
    <source>
        <dbReference type="Pfam" id="PF03572"/>
    </source>
</evidence>
<evidence type="ECO:0000313" key="2">
    <source>
        <dbReference type="EMBL" id="KAB6084707.1"/>
    </source>
</evidence>
<feature type="domain" description="Tail specific protease" evidence="1">
    <location>
        <begin position="483"/>
        <end position="566"/>
    </location>
</feature>
<comment type="caution">
    <text evidence="2">The sequence shown here is derived from an EMBL/GenBank/DDBJ whole genome shotgun (WGS) entry which is preliminary data.</text>
</comment>
<name>A0A4Q5DAY7_9BACE</name>
<dbReference type="InterPro" id="IPR005151">
    <property type="entry name" value="Tail-specific_protease"/>
</dbReference>
<evidence type="ECO:0000313" key="3">
    <source>
        <dbReference type="Proteomes" id="UP000474077"/>
    </source>
</evidence>
<gene>
    <name evidence="2" type="ORF">GA560_07005</name>
</gene>
<dbReference type="GO" id="GO:0008236">
    <property type="term" value="F:serine-type peptidase activity"/>
    <property type="evidence" value="ECO:0007669"/>
    <property type="project" value="InterPro"/>
</dbReference>
<dbReference type="Gene3D" id="3.30.750.44">
    <property type="match status" value="1"/>
</dbReference>
<dbReference type="Proteomes" id="UP000474077">
    <property type="component" value="Unassembled WGS sequence"/>
</dbReference>
<dbReference type="AlphaFoldDB" id="A0A4Q5DAY7"/>
<dbReference type="EMBL" id="WDER01000013">
    <property type="protein sequence ID" value="KAB6084707.1"/>
    <property type="molecule type" value="Genomic_DNA"/>
</dbReference>
<dbReference type="RefSeq" id="WP_151922081.1">
    <property type="nucleotide sequence ID" value="NZ_WDER01000013.1"/>
</dbReference>
<organism evidence="2 3">
    <name type="scientific">Bacteroides xylanisolvens</name>
    <dbReference type="NCBI Taxonomy" id="371601"/>
    <lineage>
        <taxon>Bacteria</taxon>
        <taxon>Pseudomonadati</taxon>
        <taxon>Bacteroidota</taxon>
        <taxon>Bacteroidia</taxon>
        <taxon>Bacteroidales</taxon>
        <taxon>Bacteroidaceae</taxon>
        <taxon>Bacteroides</taxon>
    </lineage>
</organism>
<dbReference type="GO" id="GO:0006508">
    <property type="term" value="P:proteolysis"/>
    <property type="evidence" value="ECO:0007669"/>
    <property type="project" value="InterPro"/>
</dbReference>